<evidence type="ECO:0008006" key="2">
    <source>
        <dbReference type="Google" id="ProtNLM"/>
    </source>
</evidence>
<evidence type="ECO:0000313" key="1">
    <source>
        <dbReference type="EMBL" id="CRZ12574.1"/>
    </source>
</evidence>
<proteinExistence type="predicted"/>
<dbReference type="EMBL" id="HACM01012132">
    <property type="protein sequence ID" value="CRZ12574.1"/>
    <property type="molecule type" value="Transcribed_RNA"/>
</dbReference>
<feature type="non-terminal residue" evidence="1">
    <location>
        <position position="1"/>
    </location>
</feature>
<dbReference type="AlphaFoldDB" id="A0A0H5RUZ8"/>
<organism evidence="1">
    <name type="scientific">Spongospora subterranea</name>
    <dbReference type="NCBI Taxonomy" id="70186"/>
    <lineage>
        <taxon>Eukaryota</taxon>
        <taxon>Sar</taxon>
        <taxon>Rhizaria</taxon>
        <taxon>Endomyxa</taxon>
        <taxon>Phytomyxea</taxon>
        <taxon>Plasmodiophorida</taxon>
        <taxon>Plasmodiophoridae</taxon>
        <taxon>Spongospora</taxon>
    </lineage>
</organism>
<reference evidence="1" key="1">
    <citation type="submission" date="2015-04" db="EMBL/GenBank/DDBJ databases">
        <title>The genome sequence of the plant pathogenic Rhizarian Plasmodiophora brassicae reveals insights in its biotrophic life cycle and the origin of chitin synthesis.</title>
        <authorList>
            <person name="Schwelm A."/>
            <person name="Fogelqvist J."/>
            <person name="Knaust A."/>
            <person name="Julke S."/>
            <person name="Lilja T."/>
            <person name="Dhandapani V."/>
            <person name="Bonilla-Rosso G."/>
            <person name="Karlsson M."/>
            <person name="Shevchenko A."/>
            <person name="Choi S.R."/>
            <person name="Kim H.G."/>
            <person name="Park J.Y."/>
            <person name="Lim Y.P."/>
            <person name="Ludwig-Muller J."/>
            <person name="Dixelius C."/>
        </authorList>
    </citation>
    <scope>NUCLEOTIDE SEQUENCE</scope>
    <source>
        <tissue evidence="1">Potato root galls</tissue>
    </source>
</reference>
<sequence>DRIRLLSSSLSSWIVYYHEQLATKACIADRHVLIGWRYWRSSYAISVGFKKRRRRLLYGWRVLTGLRIVGRLQRNVPIRTMMIDWRRRCRQWNRGNTLLAMAMAISIREWRREERRDILHMRLALGEWRETSQALLERDRLIDRRAYLQCIRRWLYRWRYSAIIQRRVCDGLAILIKVERKRLIRESIGQWKEFMYRKRSRSGDIMVLEMACRRVRWCLTVRNSVRRWREYGEELREKAAIWGRWTRYVEGRRAKGERALGLIGGLGGGGGKDGIGRWTRERIRKRVMAIWTVETAIGCTVREMEWRAMAHDRERAGRMAIGRWRHGTNTAATPTPHR</sequence>
<protein>
    <recommendedName>
        <fullName evidence="2">Sfi1 spindle body domain-containing protein</fullName>
    </recommendedName>
</protein>
<accession>A0A0H5RUZ8</accession>
<name>A0A0H5RUZ8_9EUKA</name>